<name>A0A6A6PSN5_9PEZI</name>
<comment type="similarity">
    <text evidence="1">Belongs to the GST superfamily.</text>
</comment>
<dbReference type="PROSITE" id="PS50404">
    <property type="entry name" value="GST_NTER"/>
    <property type="match status" value="1"/>
</dbReference>
<keyword evidence="4" id="KW-0808">Transferase</keyword>
<dbReference type="InterPro" id="IPR004045">
    <property type="entry name" value="Glutathione_S-Trfase_N"/>
</dbReference>
<evidence type="ECO:0000259" key="3">
    <source>
        <dbReference type="PROSITE" id="PS50405"/>
    </source>
</evidence>
<dbReference type="OrthoDB" id="422574at2759"/>
<dbReference type="SFLD" id="SFLDS00019">
    <property type="entry name" value="Glutathione_Transferase_(cytos"/>
    <property type="match status" value="1"/>
</dbReference>
<dbReference type="PANTHER" id="PTHR44051">
    <property type="entry name" value="GLUTATHIONE S-TRANSFERASE-RELATED"/>
    <property type="match status" value="1"/>
</dbReference>
<dbReference type="Gene3D" id="1.20.1050.10">
    <property type="match status" value="1"/>
</dbReference>
<dbReference type="Gene3D" id="3.40.30.10">
    <property type="entry name" value="Glutaredoxin"/>
    <property type="match status" value="1"/>
</dbReference>
<proteinExistence type="inferred from homology"/>
<evidence type="ECO:0000313" key="4">
    <source>
        <dbReference type="EMBL" id="KAF2483108.1"/>
    </source>
</evidence>
<dbReference type="InterPro" id="IPR010987">
    <property type="entry name" value="Glutathione-S-Trfase_C-like"/>
</dbReference>
<dbReference type="Pfam" id="PF13409">
    <property type="entry name" value="GST_N_2"/>
    <property type="match status" value="1"/>
</dbReference>
<dbReference type="EMBL" id="MU001635">
    <property type="protein sequence ID" value="KAF2483108.1"/>
    <property type="molecule type" value="Genomic_DNA"/>
</dbReference>
<dbReference type="InterPro" id="IPR036282">
    <property type="entry name" value="Glutathione-S-Trfase_C_sf"/>
</dbReference>
<dbReference type="Proteomes" id="UP000799767">
    <property type="component" value="Unassembled WGS sequence"/>
</dbReference>
<reference evidence="4" key="1">
    <citation type="journal article" date="2020" name="Stud. Mycol.">
        <title>101 Dothideomycetes genomes: a test case for predicting lifestyles and emergence of pathogens.</title>
        <authorList>
            <person name="Haridas S."/>
            <person name="Albert R."/>
            <person name="Binder M."/>
            <person name="Bloem J."/>
            <person name="Labutti K."/>
            <person name="Salamov A."/>
            <person name="Andreopoulos B."/>
            <person name="Baker S."/>
            <person name="Barry K."/>
            <person name="Bills G."/>
            <person name="Bluhm B."/>
            <person name="Cannon C."/>
            <person name="Castanera R."/>
            <person name="Culley D."/>
            <person name="Daum C."/>
            <person name="Ezra D."/>
            <person name="Gonzalez J."/>
            <person name="Henrissat B."/>
            <person name="Kuo A."/>
            <person name="Liang C."/>
            <person name="Lipzen A."/>
            <person name="Lutzoni F."/>
            <person name="Magnuson J."/>
            <person name="Mondo S."/>
            <person name="Nolan M."/>
            <person name="Ohm R."/>
            <person name="Pangilinan J."/>
            <person name="Park H.-J."/>
            <person name="Ramirez L."/>
            <person name="Alfaro M."/>
            <person name="Sun H."/>
            <person name="Tritt A."/>
            <person name="Yoshinaga Y."/>
            <person name="Zwiers L.-H."/>
            <person name="Turgeon B."/>
            <person name="Goodwin S."/>
            <person name="Spatafora J."/>
            <person name="Crous P."/>
            <person name="Grigoriev I."/>
        </authorList>
    </citation>
    <scope>NUCLEOTIDE SEQUENCE</scope>
    <source>
        <strain evidence="4">CBS 113389</strain>
    </source>
</reference>
<evidence type="ECO:0000313" key="5">
    <source>
        <dbReference type="Proteomes" id="UP000799767"/>
    </source>
</evidence>
<dbReference type="SUPFAM" id="SSF47616">
    <property type="entry name" value="GST C-terminal domain-like"/>
    <property type="match status" value="1"/>
</dbReference>
<dbReference type="SUPFAM" id="SSF52833">
    <property type="entry name" value="Thioredoxin-like"/>
    <property type="match status" value="1"/>
</dbReference>
<dbReference type="GeneID" id="54474503"/>
<dbReference type="SFLD" id="SFLDG00358">
    <property type="entry name" value="Main_(cytGST)"/>
    <property type="match status" value="1"/>
</dbReference>
<dbReference type="PROSITE" id="PS50405">
    <property type="entry name" value="GST_CTER"/>
    <property type="match status" value="1"/>
</dbReference>
<dbReference type="InterPro" id="IPR004046">
    <property type="entry name" value="GST_C"/>
</dbReference>
<accession>A0A6A6PSN5</accession>
<feature type="domain" description="GST C-terminal" evidence="3">
    <location>
        <begin position="118"/>
        <end position="237"/>
    </location>
</feature>
<dbReference type="InterPro" id="IPR040079">
    <property type="entry name" value="Glutathione_S-Trfase"/>
</dbReference>
<dbReference type="AlphaFoldDB" id="A0A6A6PSN5"/>
<dbReference type="InterPro" id="IPR036249">
    <property type="entry name" value="Thioredoxin-like_sf"/>
</dbReference>
<dbReference type="Pfam" id="PF00043">
    <property type="entry name" value="GST_C"/>
    <property type="match status" value="1"/>
</dbReference>
<feature type="domain" description="GST N-terminal" evidence="2">
    <location>
        <begin position="28"/>
        <end position="112"/>
    </location>
</feature>
<sequence length="237" mass="27315">MFSPLCRRLVPQRRARVRTSDNMASQQEQLTLHEAHLSGNSYKVRLTASLLGIRIHKLIDYNVLKQETRTPEYLARVNANGRLPVLQVGNDTFLPESNAACYYLADDPDSKANLIPRDRLEHARMLQWMFFEQYSHEPCIAVLRFWRTMVGVDNLTETQKAQIPGKEKQAAEVLDVMEHHLTGREWFVANHVSLADVVLFAYTHCLDESGLDISKWPAIERWVGRVEGLERYVKLAD</sequence>
<protein>
    <submittedName>
        <fullName evidence="4">Glutathione S-transferase</fullName>
    </submittedName>
</protein>
<organism evidence="4 5">
    <name type="scientific">Neohortaea acidophila</name>
    <dbReference type="NCBI Taxonomy" id="245834"/>
    <lineage>
        <taxon>Eukaryota</taxon>
        <taxon>Fungi</taxon>
        <taxon>Dikarya</taxon>
        <taxon>Ascomycota</taxon>
        <taxon>Pezizomycotina</taxon>
        <taxon>Dothideomycetes</taxon>
        <taxon>Dothideomycetidae</taxon>
        <taxon>Mycosphaerellales</taxon>
        <taxon>Teratosphaeriaceae</taxon>
        <taxon>Neohortaea</taxon>
    </lineage>
</organism>
<dbReference type="GO" id="GO:0016740">
    <property type="term" value="F:transferase activity"/>
    <property type="evidence" value="ECO:0007669"/>
    <property type="project" value="UniProtKB-KW"/>
</dbReference>
<gene>
    <name evidence="4" type="ORF">BDY17DRAFT_296779</name>
</gene>
<evidence type="ECO:0000259" key="2">
    <source>
        <dbReference type="PROSITE" id="PS50404"/>
    </source>
</evidence>
<dbReference type="PANTHER" id="PTHR44051:SF2">
    <property type="entry name" value="HYPOTHETICAL GLUTATHIONE S-TRANSFERASE LIKE PROTEIN"/>
    <property type="match status" value="1"/>
</dbReference>
<keyword evidence="5" id="KW-1185">Reference proteome</keyword>
<dbReference type="RefSeq" id="XP_033589678.1">
    <property type="nucleotide sequence ID" value="XM_033733501.1"/>
</dbReference>
<evidence type="ECO:0000256" key="1">
    <source>
        <dbReference type="ARBA" id="ARBA00007409"/>
    </source>
</evidence>